<reference evidence="1" key="1">
    <citation type="journal article" date="2020" name="ISME J.">
        <title>Gammaproteobacteria mediating utilization of methyl-, sulfur- and petroleum organic compounds in deep ocean hydrothermal plumes.</title>
        <authorList>
            <person name="Zhou Z."/>
            <person name="Liu Y."/>
            <person name="Pan J."/>
            <person name="Cron B.R."/>
            <person name="Toner B.M."/>
            <person name="Anantharaman K."/>
            <person name="Breier J.A."/>
            <person name="Dick G.J."/>
            <person name="Li M."/>
        </authorList>
    </citation>
    <scope>NUCLEOTIDE SEQUENCE</scope>
    <source>
        <strain evidence="1">SZUA-1435</strain>
    </source>
</reference>
<evidence type="ECO:0008006" key="3">
    <source>
        <dbReference type="Google" id="ProtNLM"/>
    </source>
</evidence>
<accession>A0A832YYB9</accession>
<dbReference type="AlphaFoldDB" id="A0A832YYB9"/>
<name>A0A832YYB9_9CREN</name>
<gene>
    <name evidence="1" type="ORF">EYH02_03790</name>
</gene>
<dbReference type="EMBL" id="DQTV01000071">
    <property type="protein sequence ID" value="HIP57176.1"/>
    <property type="molecule type" value="Genomic_DNA"/>
</dbReference>
<dbReference type="Proteomes" id="UP000605805">
    <property type="component" value="Unassembled WGS sequence"/>
</dbReference>
<evidence type="ECO:0000313" key="1">
    <source>
        <dbReference type="EMBL" id="HIP57176.1"/>
    </source>
</evidence>
<organism evidence="1 2">
    <name type="scientific">Ignisphaera aggregans</name>
    <dbReference type="NCBI Taxonomy" id="334771"/>
    <lineage>
        <taxon>Archaea</taxon>
        <taxon>Thermoproteota</taxon>
        <taxon>Thermoprotei</taxon>
        <taxon>Desulfurococcales</taxon>
        <taxon>Desulfurococcaceae</taxon>
        <taxon>Ignisphaera</taxon>
    </lineage>
</organism>
<comment type="caution">
    <text evidence="1">The sequence shown here is derived from an EMBL/GenBank/DDBJ whole genome shotgun (WGS) entry which is preliminary data.</text>
</comment>
<protein>
    <recommendedName>
        <fullName evidence="3">Universal stress protein</fullName>
    </recommendedName>
</protein>
<evidence type="ECO:0000313" key="2">
    <source>
        <dbReference type="Proteomes" id="UP000605805"/>
    </source>
</evidence>
<proteinExistence type="predicted"/>
<sequence length="111" mass="12913">MICFLLSSDVDVQTFGRLILQVASLARKTNLNHINIVFFNMGLKKVFEEYRDEFTKIMDLGIRIFIENSAHKLLKLLNEVGCEILYTYKGDKTARDLVVRSPFIREVIELE</sequence>